<dbReference type="PROSITE" id="PS00287">
    <property type="entry name" value="CYSTATIN"/>
    <property type="match status" value="1"/>
</dbReference>
<proteinExistence type="predicted"/>
<gene>
    <name evidence="2" type="ORF">PHET_07513</name>
</gene>
<dbReference type="Proteomes" id="UP000748531">
    <property type="component" value="Unassembled WGS sequence"/>
</dbReference>
<dbReference type="SUPFAM" id="SSF54403">
    <property type="entry name" value="Cystatin/monellin"/>
    <property type="match status" value="1"/>
</dbReference>
<dbReference type="GO" id="GO:0004869">
    <property type="term" value="F:cysteine-type endopeptidase inhibitor activity"/>
    <property type="evidence" value="ECO:0007669"/>
    <property type="project" value="InterPro"/>
</dbReference>
<sequence length="136" mass="14681">MFVDYSSRVMFLTSVTFVCILLASVFGNLGGGLMGGFHEVCPLTESHISLLHPFLLKEFRGSSDNTEHMEILSVSTQVVAGTNYRVLVKLGDGTCRSVKIFQSLPIAGDPKSRKMSVTEVETVACPTEPAHCAAGR</sequence>
<dbReference type="CDD" id="cd00042">
    <property type="entry name" value="CY"/>
    <property type="match status" value="1"/>
</dbReference>
<name>A0A8J4SMV3_9TREM</name>
<dbReference type="InterPro" id="IPR000010">
    <property type="entry name" value="Cystatin_dom"/>
</dbReference>
<feature type="domain" description="Cystatin" evidence="1">
    <location>
        <begin position="67"/>
        <end position="110"/>
    </location>
</feature>
<protein>
    <recommendedName>
        <fullName evidence="1">Cystatin domain-containing protein</fullName>
    </recommendedName>
</protein>
<dbReference type="InterPro" id="IPR046350">
    <property type="entry name" value="Cystatin_sf"/>
</dbReference>
<dbReference type="AlphaFoldDB" id="A0A8J4SMV3"/>
<evidence type="ECO:0000313" key="3">
    <source>
        <dbReference type="Proteomes" id="UP000748531"/>
    </source>
</evidence>
<evidence type="ECO:0000313" key="2">
    <source>
        <dbReference type="EMBL" id="KAF5399092.1"/>
    </source>
</evidence>
<dbReference type="InterPro" id="IPR018073">
    <property type="entry name" value="Prot_inh_cystat_CS"/>
</dbReference>
<accession>A0A8J4SMV3</accession>
<dbReference type="EMBL" id="LUCH01004357">
    <property type="protein sequence ID" value="KAF5399092.1"/>
    <property type="molecule type" value="Genomic_DNA"/>
</dbReference>
<keyword evidence="3" id="KW-1185">Reference proteome</keyword>
<dbReference type="OrthoDB" id="2429551at2759"/>
<dbReference type="Gene3D" id="3.10.450.10">
    <property type="match status" value="1"/>
</dbReference>
<organism evidence="2 3">
    <name type="scientific">Paragonimus heterotremus</name>
    <dbReference type="NCBI Taxonomy" id="100268"/>
    <lineage>
        <taxon>Eukaryota</taxon>
        <taxon>Metazoa</taxon>
        <taxon>Spiralia</taxon>
        <taxon>Lophotrochozoa</taxon>
        <taxon>Platyhelminthes</taxon>
        <taxon>Trematoda</taxon>
        <taxon>Digenea</taxon>
        <taxon>Plagiorchiida</taxon>
        <taxon>Troglotremata</taxon>
        <taxon>Troglotrematidae</taxon>
        <taxon>Paragonimus</taxon>
    </lineage>
</organism>
<dbReference type="Pfam" id="PF00031">
    <property type="entry name" value="Cystatin"/>
    <property type="match status" value="1"/>
</dbReference>
<evidence type="ECO:0000259" key="1">
    <source>
        <dbReference type="Pfam" id="PF00031"/>
    </source>
</evidence>
<reference evidence="2" key="1">
    <citation type="submission" date="2019-05" db="EMBL/GenBank/DDBJ databases">
        <title>Annotation for the trematode Paragonimus heterotremus.</title>
        <authorList>
            <person name="Choi Y.-J."/>
        </authorList>
    </citation>
    <scope>NUCLEOTIDE SEQUENCE</scope>
    <source>
        <strain evidence="2">LC</strain>
    </source>
</reference>
<comment type="caution">
    <text evidence="2">The sequence shown here is derived from an EMBL/GenBank/DDBJ whole genome shotgun (WGS) entry which is preliminary data.</text>
</comment>